<sequence>MSIATLSWQAHRVSVDTLGFLPPFLGSRRKRWLFISEDTPLGRAQLFPFWRHRADLAARYGIDIRELPLSRFQAGKNPYAGPVEAVCFQARAGLPPGEVAALAERIRTIFPTARLGYFDASPSTSLPYAGALNPLVAAYVKKQVLKEKRLYRETLLGDAYHGDHYARRLRAAEPMNRWPVPDDFWSKLWLGPHYAFSPELQPRFQGGFPNGDRDIDVQARFNTEGSAWYAAMRQEALDKVGELAGRYRVRADGKLPPASYRAELLRTRICFSPFGQGEITPRDFEAMAAGCLLLKPDLSHLECYPEVFLPYETYVPLAWDLADFEEKVAYYLAHEAEREAIAKRACDLLRGYFGQNRFLNDVEPLLIRLGLAGEAAPARAEAPVAMPVMAAAPMVLDRAVSSVESAAPVEPGPLAMPKPRILLSAYHCAPGTDPGARIGWEWYRRISAQCPVTLVTHRRNRPALEAAGAPLPDSSVIYIDTDWVPDWVRRLVEGLFKHEGGDALSPLEWQLYDSAALGVLRRRRMAGAVWDLAHQFTPAAPLSCTRLHRLGLPVALGPWNGAVPVPEAFPEIALQDPRPVRSAAPLGGWFDWALGTTRHASLILAANPSTLAGLPAACRERCRLLLEDGVDQDRFRAGPWPEPPSATQALRVLFVGPLVPDQGIPMLLAAIARVGARSPVELVVVGEGDQAEALRAEAEALEISACVRFKGALDEDGVAAELARAHVFCLPAVRETQGSALLWAMAAARPVIALDCGIAADIVDAEVGLLIPATGQRSVVERLTWALIDIMNAPEVWRLRGKAGRVRVESRHGWDARIEAVMAWYRQIL</sequence>
<dbReference type="InterPro" id="IPR055259">
    <property type="entry name" value="YkvP/CgeB_Glyco_trans-like"/>
</dbReference>
<dbReference type="SUPFAM" id="SSF53756">
    <property type="entry name" value="UDP-Glycosyltransferase/glycogen phosphorylase"/>
    <property type="match status" value="1"/>
</dbReference>
<dbReference type="Pfam" id="PF13692">
    <property type="entry name" value="Glyco_trans_1_4"/>
    <property type="match status" value="1"/>
</dbReference>
<evidence type="ECO:0000313" key="2">
    <source>
        <dbReference type="EMBL" id="SMF95566.1"/>
    </source>
</evidence>
<dbReference type="Proteomes" id="UP000192923">
    <property type="component" value="Unassembled WGS sequence"/>
</dbReference>
<protein>
    <submittedName>
        <fullName evidence="2">Glycosyl transferases group 1</fullName>
    </submittedName>
</protein>
<feature type="domain" description="Spore protein YkvP/CgeB glycosyl transferase-like" evidence="1">
    <location>
        <begin position="231"/>
        <end position="348"/>
    </location>
</feature>
<dbReference type="CDD" id="cd03801">
    <property type="entry name" value="GT4_PimA-like"/>
    <property type="match status" value="1"/>
</dbReference>
<accession>A0A1Y6CZ29</accession>
<keyword evidence="3" id="KW-1185">Reference proteome</keyword>
<organism evidence="2 3">
    <name type="scientific">Methylomagnum ishizawai</name>
    <dbReference type="NCBI Taxonomy" id="1760988"/>
    <lineage>
        <taxon>Bacteria</taxon>
        <taxon>Pseudomonadati</taxon>
        <taxon>Pseudomonadota</taxon>
        <taxon>Gammaproteobacteria</taxon>
        <taxon>Methylococcales</taxon>
        <taxon>Methylococcaceae</taxon>
        <taxon>Methylomagnum</taxon>
    </lineage>
</organism>
<dbReference type="STRING" id="1760988.SAMN02949497_2931"/>
<dbReference type="Pfam" id="PF13524">
    <property type="entry name" value="Glyco_trans_1_2"/>
    <property type="match status" value="1"/>
</dbReference>
<keyword evidence="2" id="KW-0808">Transferase</keyword>
<proteinExistence type="predicted"/>
<evidence type="ECO:0000259" key="1">
    <source>
        <dbReference type="Pfam" id="PF13524"/>
    </source>
</evidence>
<dbReference type="EMBL" id="FXAM01000001">
    <property type="protein sequence ID" value="SMF95566.1"/>
    <property type="molecule type" value="Genomic_DNA"/>
</dbReference>
<evidence type="ECO:0000313" key="3">
    <source>
        <dbReference type="Proteomes" id="UP000192923"/>
    </source>
</evidence>
<dbReference type="GO" id="GO:0016758">
    <property type="term" value="F:hexosyltransferase activity"/>
    <property type="evidence" value="ECO:0007669"/>
    <property type="project" value="TreeGrafter"/>
</dbReference>
<dbReference type="OrthoDB" id="9775208at2"/>
<gene>
    <name evidence="2" type="ORF">SAMN02949497_2931</name>
</gene>
<dbReference type="PANTHER" id="PTHR45947">
    <property type="entry name" value="SULFOQUINOVOSYL TRANSFERASE SQD2"/>
    <property type="match status" value="1"/>
</dbReference>
<dbReference type="PANTHER" id="PTHR45947:SF3">
    <property type="entry name" value="SULFOQUINOVOSYL TRANSFERASE SQD2"/>
    <property type="match status" value="1"/>
</dbReference>
<dbReference type="AlphaFoldDB" id="A0A1Y6CZ29"/>
<dbReference type="RefSeq" id="WP_085213893.1">
    <property type="nucleotide sequence ID" value="NZ_FXAM01000001.1"/>
</dbReference>
<name>A0A1Y6CZ29_9GAMM</name>
<dbReference type="Gene3D" id="3.40.50.2000">
    <property type="entry name" value="Glycogen Phosphorylase B"/>
    <property type="match status" value="2"/>
</dbReference>
<dbReference type="InterPro" id="IPR050194">
    <property type="entry name" value="Glycosyltransferase_grp1"/>
</dbReference>
<reference evidence="2 3" key="1">
    <citation type="submission" date="2016-12" db="EMBL/GenBank/DDBJ databases">
        <authorList>
            <person name="Song W.-J."/>
            <person name="Kurnit D.M."/>
        </authorList>
    </citation>
    <scope>NUCLEOTIDE SEQUENCE [LARGE SCALE GENOMIC DNA]</scope>
    <source>
        <strain evidence="2 3">175</strain>
    </source>
</reference>